<comment type="cofactor">
    <cofactor evidence="8">
        <name>Zn(2+)</name>
        <dbReference type="ChEBI" id="CHEBI:29105"/>
    </cofactor>
</comment>
<sequence>MDNEILNSNSVKIRNKIEKKYCFIIPKKVFELFLEDSGFTEQQKEGFKNVITIDNNWREFKERESKKSRQIYQHIGAINPSDSALTTSPKVTIFDCKNSYALPGTQILKAEESDDPTIQRVLKETEAIIEFFHAIFIRNSIDDRGIDLVSSVHYGVAYNNAFWNGIQMTYGDGDGNLFIDFTSSSDVIAHELSHGFIQYSAGFEYENQAGGLNESMADVFGSMFKQWKNRQNVNEADWLIGKEILGPAAISRGFKSLRNLSNPSDPSCLSPQPFHFSEYVDGMDPHESSGIANFAFYKAAMLVGGYSWEKIGQIWYKALVAFEPNPQMQMQVFADRTLHLAPKLFANDPSVYEAIDLAWLTVGLQLFNRTKGSFYYGNNIRRTIWRIRLCWKCTFLYT</sequence>
<keyword evidence="5 8" id="KW-0862">Zinc</keyword>
<dbReference type="InterPro" id="IPR001570">
    <property type="entry name" value="Peptidase_M4_C_domain"/>
</dbReference>
<comment type="caution">
    <text evidence="11">The sequence shown here is derived from an EMBL/GenBank/DDBJ whole genome shotgun (WGS) entry which is preliminary data.</text>
</comment>
<feature type="domain" description="Peptidase M4" evidence="9">
    <location>
        <begin position="125"/>
        <end position="198"/>
    </location>
</feature>
<comment type="subcellular location">
    <subcellularLocation>
        <location evidence="8">Secreted</location>
    </subcellularLocation>
</comment>
<keyword evidence="4 8" id="KW-0378">Hydrolase</keyword>
<dbReference type="InterPro" id="IPR023612">
    <property type="entry name" value="Peptidase_M4"/>
</dbReference>
<dbReference type="Proteomes" id="UP000014568">
    <property type="component" value="Unassembled WGS sequence"/>
</dbReference>
<dbReference type="Pfam" id="PF02868">
    <property type="entry name" value="Peptidase_M4_C"/>
    <property type="match status" value="1"/>
</dbReference>
<dbReference type="HOGENOM" id="CLU_008590_0_1_6"/>
<evidence type="ECO:0000313" key="12">
    <source>
        <dbReference type="Proteomes" id="UP000014568"/>
    </source>
</evidence>
<feature type="domain" description="Peptidase M4 C-terminal" evidence="10">
    <location>
        <begin position="201"/>
        <end position="363"/>
    </location>
</feature>
<keyword evidence="2 8" id="KW-0645">Protease</keyword>
<dbReference type="RefSeq" id="WP_016655160.1">
    <property type="nucleotide sequence ID" value="NZ_KE340351.1"/>
</dbReference>
<dbReference type="CDD" id="cd09597">
    <property type="entry name" value="M4_TLP"/>
    <property type="match status" value="1"/>
</dbReference>
<evidence type="ECO:0000256" key="4">
    <source>
        <dbReference type="ARBA" id="ARBA00022801"/>
    </source>
</evidence>
<evidence type="ECO:0000259" key="10">
    <source>
        <dbReference type="Pfam" id="PF02868"/>
    </source>
</evidence>
<dbReference type="InterPro" id="IPR013856">
    <property type="entry name" value="Peptidase_M4_domain"/>
</dbReference>
<dbReference type="PRINTS" id="PR00730">
    <property type="entry name" value="THERMOLYSIN"/>
</dbReference>
<accession>S3PM02</accession>
<keyword evidence="12" id="KW-1185">Reference proteome</keyword>
<evidence type="ECO:0000256" key="6">
    <source>
        <dbReference type="ARBA" id="ARBA00023049"/>
    </source>
</evidence>
<proteinExistence type="inferred from homology"/>
<dbReference type="GO" id="GO:0006508">
    <property type="term" value="P:proteolysis"/>
    <property type="evidence" value="ECO:0007669"/>
    <property type="project" value="UniProtKB-KW"/>
</dbReference>
<reference evidence="11 12" key="1">
    <citation type="submission" date="2013-06" db="EMBL/GenBank/DDBJ databases">
        <title>The Genome Sequence of Acinetobacter rudis CIP 110305.</title>
        <authorList>
            <consortium name="The Broad Institute Genome Sequencing Platform"/>
            <consortium name="The Broad Institute Genome Sequencing Center for Infectious Disease"/>
            <person name="Cerqueira G."/>
            <person name="Feldgarden M."/>
            <person name="Courvalin P."/>
            <person name="Perichon B."/>
            <person name="Grillot-Courvalin C."/>
            <person name="Clermont D."/>
            <person name="Rocha E."/>
            <person name="Yoon E.-J."/>
            <person name="Nemec A."/>
            <person name="Young S.K."/>
            <person name="Zeng Q."/>
            <person name="Gargeya S."/>
            <person name="Fitzgerald M."/>
            <person name="Abouelleil A."/>
            <person name="Alvarado L."/>
            <person name="Berlin A.M."/>
            <person name="Chapman S.B."/>
            <person name="Dewar J."/>
            <person name="Goldberg J."/>
            <person name="Griggs A."/>
            <person name="Gujja S."/>
            <person name="Hansen M."/>
            <person name="Howarth C."/>
            <person name="Imamovic A."/>
            <person name="Larimer J."/>
            <person name="McCowan C."/>
            <person name="Murphy C."/>
            <person name="Pearson M."/>
            <person name="Priest M."/>
            <person name="Roberts A."/>
            <person name="Saif S."/>
            <person name="Shea T."/>
            <person name="Sykes S."/>
            <person name="Wortman J."/>
            <person name="Nusbaum C."/>
            <person name="Birren B."/>
        </authorList>
    </citation>
    <scope>NUCLEOTIDE SEQUENCE [LARGE SCALE GENOMIC DNA]</scope>
    <source>
        <strain evidence="11 12">CIP 110305</strain>
    </source>
</reference>
<keyword evidence="6 8" id="KW-0482">Metalloprotease</keyword>
<keyword evidence="8" id="KW-0964">Secreted</keyword>
<evidence type="ECO:0000256" key="5">
    <source>
        <dbReference type="ARBA" id="ARBA00022833"/>
    </source>
</evidence>
<dbReference type="EC" id="3.4.24.-" evidence="8"/>
<dbReference type="AlphaFoldDB" id="S3PM02"/>
<evidence type="ECO:0000256" key="7">
    <source>
        <dbReference type="PIRSR" id="PIRSR623612-1"/>
    </source>
</evidence>
<comment type="similarity">
    <text evidence="1 8">Belongs to the peptidase M4 family.</text>
</comment>
<name>S3PM02_9GAMM</name>
<dbReference type="Gene3D" id="3.10.170.10">
    <property type="match status" value="1"/>
</dbReference>
<evidence type="ECO:0000313" key="11">
    <source>
        <dbReference type="EMBL" id="EPF79841.1"/>
    </source>
</evidence>
<dbReference type="GO" id="GO:0005576">
    <property type="term" value="C:extracellular region"/>
    <property type="evidence" value="ECO:0007669"/>
    <property type="project" value="UniProtKB-SubCell"/>
</dbReference>
<gene>
    <name evidence="11" type="ORF">F945_00729</name>
</gene>
<evidence type="ECO:0000256" key="1">
    <source>
        <dbReference type="ARBA" id="ARBA00009388"/>
    </source>
</evidence>
<dbReference type="Pfam" id="PF01447">
    <property type="entry name" value="Peptidase_M4"/>
    <property type="match status" value="1"/>
</dbReference>
<dbReference type="Gene3D" id="1.10.390.10">
    <property type="entry name" value="Neutral Protease Domain 2"/>
    <property type="match status" value="1"/>
</dbReference>
<comment type="function">
    <text evidence="8">Extracellular zinc metalloprotease.</text>
</comment>
<dbReference type="PANTHER" id="PTHR43579:SF1">
    <property type="entry name" value="NEUTRAL METALLOPROTEINASE"/>
    <property type="match status" value="1"/>
</dbReference>
<protein>
    <recommendedName>
        <fullName evidence="8">Neutral metalloproteinase</fullName>
        <ecNumber evidence="8">3.4.24.-</ecNumber>
    </recommendedName>
</protein>
<dbReference type="SUPFAM" id="SSF55486">
    <property type="entry name" value="Metalloproteases ('zincins'), catalytic domain"/>
    <property type="match status" value="1"/>
</dbReference>
<dbReference type="InterPro" id="IPR052759">
    <property type="entry name" value="Metalloprotease_M4"/>
</dbReference>
<keyword evidence="3" id="KW-0479">Metal-binding</keyword>
<evidence type="ECO:0000256" key="3">
    <source>
        <dbReference type="ARBA" id="ARBA00022723"/>
    </source>
</evidence>
<evidence type="ECO:0000259" key="9">
    <source>
        <dbReference type="Pfam" id="PF01447"/>
    </source>
</evidence>
<feature type="active site" evidence="7">
    <location>
        <position position="191"/>
    </location>
</feature>
<dbReference type="OrthoDB" id="5378341at2"/>
<dbReference type="InterPro" id="IPR027268">
    <property type="entry name" value="Peptidase_M4/M1_CTD_sf"/>
</dbReference>
<dbReference type="PANTHER" id="PTHR43579">
    <property type="match status" value="1"/>
</dbReference>
<dbReference type="GO" id="GO:0004222">
    <property type="term" value="F:metalloendopeptidase activity"/>
    <property type="evidence" value="ECO:0007669"/>
    <property type="project" value="UniProtKB-UniRule"/>
</dbReference>
<evidence type="ECO:0000256" key="2">
    <source>
        <dbReference type="ARBA" id="ARBA00022670"/>
    </source>
</evidence>
<evidence type="ECO:0000256" key="8">
    <source>
        <dbReference type="RuleBase" id="RU366073"/>
    </source>
</evidence>
<dbReference type="PATRIC" id="fig|421052.3.peg.719"/>
<organism evidence="11 12">
    <name type="scientific">Acinetobacter rudis CIP 110305</name>
    <dbReference type="NCBI Taxonomy" id="421052"/>
    <lineage>
        <taxon>Bacteria</taxon>
        <taxon>Pseudomonadati</taxon>
        <taxon>Pseudomonadota</taxon>
        <taxon>Gammaproteobacteria</taxon>
        <taxon>Moraxellales</taxon>
        <taxon>Moraxellaceae</taxon>
        <taxon>Acinetobacter</taxon>
    </lineage>
</organism>
<dbReference type="GO" id="GO:0046872">
    <property type="term" value="F:metal ion binding"/>
    <property type="evidence" value="ECO:0007669"/>
    <property type="project" value="UniProtKB-UniRule"/>
</dbReference>
<dbReference type="EMBL" id="ATGI01000006">
    <property type="protein sequence ID" value="EPF79841.1"/>
    <property type="molecule type" value="Genomic_DNA"/>
</dbReference>
<feature type="active site" description="Proton donor" evidence="7">
    <location>
        <position position="286"/>
    </location>
</feature>
<dbReference type="eggNOG" id="COG3227">
    <property type="taxonomic scope" value="Bacteria"/>
</dbReference>